<organism evidence="1 2">
    <name type="scientific">Aldrovandia affinis</name>
    <dbReference type="NCBI Taxonomy" id="143900"/>
    <lineage>
        <taxon>Eukaryota</taxon>
        <taxon>Metazoa</taxon>
        <taxon>Chordata</taxon>
        <taxon>Craniata</taxon>
        <taxon>Vertebrata</taxon>
        <taxon>Euteleostomi</taxon>
        <taxon>Actinopterygii</taxon>
        <taxon>Neopterygii</taxon>
        <taxon>Teleostei</taxon>
        <taxon>Notacanthiformes</taxon>
        <taxon>Halosauridae</taxon>
        <taxon>Aldrovandia</taxon>
    </lineage>
</organism>
<comment type="caution">
    <text evidence="1">The sequence shown here is derived from an EMBL/GenBank/DDBJ whole genome shotgun (WGS) entry which is preliminary data.</text>
</comment>
<keyword evidence="2" id="KW-1185">Reference proteome</keyword>
<sequence length="92" mass="9817">MEGVPARYQSEHVSAFQSDVGTSTLPTSLRSLTINKMRHEQQPDEVWAACDIASRHTHHTAAAATCQIAQAAGDWASFAIGWATSGEKAGCC</sequence>
<proteinExistence type="predicted"/>
<dbReference type="AlphaFoldDB" id="A0AAD7RTK1"/>
<evidence type="ECO:0000313" key="2">
    <source>
        <dbReference type="Proteomes" id="UP001221898"/>
    </source>
</evidence>
<dbReference type="EMBL" id="JAINUG010000174">
    <property type="protein sequence ID" value="KAJ8390107.1"/>
    <property type="molecule type" value="Genomic_DNA"/>
</dbReference>
<dbReference type="Proteomes" id="UP001221898">
    <property type="component" value="Unassembled WGS sequence"/>
</dbReference>
<gene>
    <name evidence="1" type="ORF">AAFF_G00111210</name>
</gene>
<protein>
    <submittedName>
        <fullName evidence="1">Uncharacterized protein</fullName>
    </submittedName>
</protein>
<reference evidence="1" key="1">
    <citation type="journal article" date="2023" name="Science">
        <title>Genome structures resolve the early diversification of teleost fishes.</title>
        <authorList>
            <person name="Parey E."/>
            <person name="Louis A."/>
            <person name="Montfort J."/>
            <person name="Bouchez O."/>
            <person name="Roques C."/>
            <person name="Iampietro C."/>
            <person name="Lluch J."/>
            <person name="Castinel A."/>
            <person name="Donnadieu C."/>
            <person name="Desvignes T."/>
            <person name="Floi Bucao C."/>
            <person name="Jouanno E."/>
            <person name="Wen M."/>
            <person name="Mejri S."/>
            <person name="Dirks R."/>
            <person name="Jansen H."/>
            <person name="Henkel C."/>
            <person name="Chen W.J."/>
            <person name="Zahm M."/>
            <person name="Cabau C."/>
            <person name="Klopp C."/>
            <person name="Thompson A.W."/>
            <person name="Robinson-Rechavi M."/>
            <person name="Braasch I."/>
            <person name="Lecointre G."/>
            <person name="Bobe J."/>
            <person name="Postlethwait J.H."/>
            <person name="Berthelot C."/>
            <person name="Roest Crollius H."/>
            <person name="Guiguen Y."/>
        </authorList>
    </citation>
    <scope>NUCLEOTIDE SEQUENCE</scope>
    <source>
        <strain evidence="1">NC1722</strain>
    </source>
</reference>
<accession>A0AAD7RTK1</accession>
<name>A0AAD7RTK1_9TELE</name>
<evidence type="ECO:0000313" key="1">
    <source>
        <dbReference type="EMBL" id="KAJ8390107.1"/>
    </source>
</evidence>